<organism evidence="5 6">
    <name type="scientific">Microbacterium murale</name>
    <dbReference type="NCBI Taxonomy" id="1081040"/>
    <lineage>
        <taxon>Bacteria</taxon>
        <taxon>Bacillati</taxon>
        <taxon>Actinomycetota</taxon>
        <taxon>Actinomycetes</taxon>
        <taxon>Micrococcales</taxon>
        <taxon>Microbacteriaceae</taxon>
        <taxon>Microbacterium</taxon>
    </lineage>
</organism>
<keyword evidence="6" id="KW-1185">Reference proteome</keyword>
<name>A0ABQ1RDB6_9MICO</name>
<evidence type="ECO:0000313" key="5">
    <source>
        <dbReference type="EMBL" id="GGD64692.1"/>
    </source>
</evidence>
<feature type="domain" description="HTH marR-type" evidence="4">
    <location>
        <begin position="47"/>
        <end position="105"/>
    </location>
</feature>
<dbReference type="InterPro" id="IPR036390">
    <property type="entry name" value="WH_DNA-bd_sf"/>
</dbReference>
<dbReference type="InterPro" id="IPR052362">
    <property type="entry name" value="HTH-GbsR_regulator"/>
</dbReference>
<dbReference type="Pfam" id="PF12802">
    <property type="entry name" value="MarR_2"/>
    <property type="match status" value="1"/>
</dbReference>
<dbReference type="EMBL" id="BMCM01000001">
    <property type="protein sequence ID" value="GGD64692.1"/>
    <property type="molecule type" value="Genomic_DNA"/>
</dbReference>
<sequence length="187" mass="21844">MLMTQKKGSNMAEEAPEQIDKRVQIDEREEYRRQFAEEISLIWEMTGTSRMDGRVLGYLMIMDQPYISSADLAEALSASTGAVSMATRRLIDTNYIRRHSVPGDRSHYFKAEEDPWGSFLANERRYFDRHIASIDSALSWLGPEEAEARIRLTNGRDYLEWIQEYHHKMLGDWREHKRARDAGEKKA</sequence>
<evidence type="ECO:0000256" key="3">
    <source>
        <dbReference type="ARBA" id="ARBA00023163"/>
    </source>
</evidence>
<evidence type="ECO:0000313" key="6">
    <source>
        <dbReference type="Proteomes" id="UP000629365"/>
    </source>
</evidence>
<dbReference type="PANTHER" id="PTHR38465">
    <property type="entry name" value="HTH-TYPE TRANSCRIPTIONAL REGULATOR MJ1563-RELATED"/>
    <property type="match status" value="1"/>
</dbReference>
<dbReference type="PANTHER" id="PTHR38465:SF2">
    <property type="entry name" value="HTH-TYPE TRANSCRIPTIONAL REGULATOR MMPR5"/>
    <property type="match status" value="1"/>
</dbReference>
<keyword evidence="2" id="KW-0238">DNA-binding</keyword>
<dbReference type="Proteomes" id="UP000629365">
    <property type="component" value="Unassembled WGS sequence"/>
</dbReference>
<evidence type="ECO:0000256" key="2">
    <source>
        <dbReference type="ARBA" id="ARBA00023125"/>
    </source>
</evidence>
<keyword evidence="3" id="KW-0804">Transcription</keyword>
<evidence type="ECO:0000259" key="4">
    <source>
        <dbReference type="Pfam" id="PF12802"/>
    </source>
</evidence>
<dbReference type="Gene3D" id="1.10.10.10">
    <property type="entry name" value="Winged helix-like DNA-binding domain superfamily/Winged helix DNA-binding domain"/>
    <property type="match status" value="1"/>
</dbReference>
<dbReference type="SUPFAM" id="SSF46785">
    <property type="entry name" value="Winged helix' DNA-binding domain"/>
    <property type="match status" value="1"/>
</dbReference>
<comment type="caution">
    <text evidence="5">The sequence shown here is derived from an EMBL/GenBank/DDBJ whole genome shotgun (WGS) entry which is preliminary data.</text>
</comment>
<dbReference type="InterPro" id="IPR036388">
    <property type="entry name" value="WH-like_DNA-bd_sf"/>
</dbReference>
<accession>A0ABQ1RDB6</accession>
<keyword evidence="1" id="KW-0805">Transcription regulation</keyword>
<proteinExistence type="predicted"/>
<evidence type="ECO:0000256" key="1">
    <source>
        <dbReference type="ARBA" id="ARBA00023015"/>
    </source>
</evidence>
<dbReference type="InterPro" id="IPR000835">
    <property type="entry name" value="HTH_MarR-typ"/>
</dbReference>
<reference evidence="6" key="1">
    <citation type="journal article" date="2019" name="Int. J. Syst. Evol. Microbiol.">
        <title>The Global Catalogue of Microorganisms (GCM) 10K type strain sequencing project: providing services to taxonomists for standard genome sequencing and annotation.</title>
        <authorList>
            <consortium name="The Broad Institute Genomics Platform"/>
            <consortium name="The Broad Institute Genome Sequencing Center for Infectious Disease"/>
            <person name="Wu L."/>
            <person name="Ma J."/>
        </authorList>
    </citation>
    <scope>NUCLEOTIDE SEQUENCE [LARGE SCALE GENOMIC DNA]</scope>
    <source>
        <strain evidence="6">CCM 7640</strain>
    </source>
</reference>
<gene>
    <name evidence="5" type="ORF">GCM10007269_04860</name>
</gene>
<protein>
    <recommendedName>
        <fullName evidence="4">HTH marR-type domain-containing protein</fullName>
    </recommendedName>
</protein>